<reference evidence="1" key="1">
    <citation type="submission" date="2018-11" db="EMBL/GenBank/DDBJ databases">
        <authorList>
            <consortium name="Pathogen Informatics"/>
        </authorList>
    </citation>
    <scope>NUCLEOTIDE SEQUENCE</scope>
</reference>
<dbReference type="Proteomes" id="UP000784294">
    <property type="component" value="Unassembled WGS sequence"/>
</dbReference>
<dbReference type="InterPro" id="IPR036322">
    <property type="entry name" value="WD40_repeat_dom_sf"/>
</dbReference>
<dbReference type="Gene3D" id="2.130.10.10">
    <property type="entry name" value="YVTN repeat-like/Quinoprotein amine dehydrogenase"/>
    <property type="match status" value="1"/>
</dbReference>
<dbReference type="AlphaFoldDB" id="A0A448XIE5"/>
<proteinExistence type="predicted"/>
<dbReference type="InterPro" id="IPR015943">
    <property type="entry name" value="WD40/YVTN_repeat-like_dom_sf"/>
</dbReference>
<dbReference type="SUPFAM" id="SSF50978">
    <property type="entry name" value="WD40 repeat-like"/>
    <property type="match status" value="1"/>
</dbReference>
<name>A0A448XIE5_9PLAT</name>
<gene>
    <name evidence="1" type="ORF">PXEA_LOCUS30816</name>
</gene>
<protein>
    <submittedName>
        <fullName evidence="1">Uncharacterized protein</fullName>
    </submittedName>
</protein>
<dbReference type="OrthoDB" id="20669at2759"/>
<organism evidence="1 2">
    <name type="scientific">Protopolystoma xenopodis</name>
    <dbReference type="NCBI Taxonomy" id="117903"/>
    <lineage>
        <taxon>Eukaryota</taxon>
        <taxon>Metazoa</taxon>
        <taxon>Spiralia</taxon>
        <taxon>Lophotrochozoa</taxon>
        <taxon>Platyhelminthes</taxon>
        <taxon>Monogenea</taxon>
        <taxon>Polyopisthocotylea</taxon>
        <taxon>Polystomatidea</taxon>
        <taxon>Polystomatidae</taxon>
        <taxon>Protopolystoma</taxon>
    </lineage>
</organism>
<accession>A0A448XIE5</accession>
<keyword evidence="2" id="KW-1185">Reference proteome</keyword>
<evidence type="ECO:0000313" key="1">
    <source>
        <dbReference type="EMBL" id="VEL37376.1"/>
    </source>
</evidence>
<comment type="caution">
    <text evidence="1">The sequence shown here is derived from an EMBL/GenBank/DDBJ whole genome shotgun (WGS) entry which is preliminary data.</text>
</comment>
<dbReference type="EMBL" id="CAAALY010254786">
    <property type="protein sequence ID" value="VEL37376.1"/>
    <property type="molecule type" value="Genomic_DNA"/>
</dbReference>
<sequence length="159" mass="17306">MSEHSFTERTDSYTGYSDRYSLFASCAPLDCVRVWDLRSPPRHVLQIGSGASGACGGGAVPDLLTPSTQLLFSPCARYLLVGAPGHQAPEIADPVIYDLRFFHRSISESGPTVRLCRQSGTRHTANYTATAVEWHPLRPLVVTGNHAGVVEAYSEKKTD</sequence>
<evidence type="ECO:0000313" key="2">
    <source>
        <dbReference type="Proteomes" id="UP000784294"/>
    </source>
</evidence>